<dbReference type="EMBL" id="LFCV01000069">
    <property type="protein sequence ID" value="KMJ44957.1"/>
    <property type="molecule type" value="Genomic_DNA"/>
</dbReference>
<name>A0A0J5FSQ3_9GAMM</name>
<dbReference type="STRING" id="880157.AB204_11475"/>
<gene>
    <name evidence="1" type="ORF">AB204_11475</name>
</gene>
<dbReference type="AlphaFoldDB" id="A0A0J5FSQ3"/>
<dbReference type="PATRIC" id="fig|880157.4.peg.2436"/>
<organism evidence="1 2">
    <name type="scientific">Xenorhabdus khoisanae</name>
    <dbReference type="NCBI Taxonomy" id="880157"/>
    <lineage>
        <taxon>Bacteria</taxon>
        <taxon>Pseudomonadati</taxon>
        <taxon>Pseudomonadota</taxon>
        <taxon>Gammaproteobacteria</taxon>
        <taxon>Enterobacterales</taxon>
        <taxon>Morganellaceae</taxon>
        <taxon>Xenorhabdus</taxon>
    </lineage>
</organism>
<evidence type="ECO:0000313" key="1">
    <source>
        <dbReference type="EMBL" id="KMJ44957.1"/>
    </source>
</evidence>
<dbReference type="Proteomes" id="UP000036277">
    <property type="component" value="Unassembled WGS sequence"/>
</dbReference>
<keyword evidence="2" id="KW-1185">Reference proteome</keyword>
<comment type="caution">
    <text evidence="1">The sequence shown here is derived from an EMBL/GenBank/DDBJ whole genome shotgun (WGS) entry which is preliminary data.</text>
</comment>
<sequence>MGISVDIGSFKRVQERLTHSQHALKKNLLNELRKMATEMQKYARAMIPRETGSLESAVFAHVVNRRDEVHVNLYVSEHKKREGFNARGKSVKSVSVGRYAKYMHNGQYRLGILSRIKQQSNYATNMRVKVGNGFIERAGNTVWKRSRDDLKEAGIRAGFGRGRWK</sequence>
<evidence type="ECO:0000313" key="2">
    <source>
        <dbReference type="Proteomes" id="UP000036277"/>
    </source>
</evidence>
<accession>A0A0J5FSQ3</accession>
<evidence type="ECO:0008006" key="3">
    <source>
        <dbReference type="Google" id="ProtNLM"/>
    </source>
</evidence>
<protein>
    <recommendedName>
        <fullName evidence="3">HK97 gp10 family phage protein</fullName>
    </recommendedName>
</protein>
<proteinExistence type="predicted"/>
<dbReference type="RefSeq" id="WP_047963502.1">
    <property type="nucleotide sequence ID" value="NZ_CAWMBG010000069.1"/>
</dbReference>
<reference evidence="1 2" key="1">
    <citation type="submission" date="2015-06" db="EMBL/GenBank/DDBJ databases">
        <title>Draft Whole-Genome Sequence of the Entomopathogenic Bacterium Xenorhabdus khoisanae.</title>
        <authorList>
            <person name="Naidoo S."/>
            <person name="Featherston J."/>
            <person name="Gray V.M."/>
        </authorList>
    </citation>
    <scope>NUCLEOTIDE SEQUENCE [LARGE SCALE GENOMIC DNA]</scope>
    <source>
        <strain evidence="1 2">MCB</strain>
    </source>
</reference>
<dbReference type="OrthoDB" id="6626760at2"/>